<feature type="transmembrane region" description="Helical" evidence="1">
    <location>
        <begin position="220"/>
        <end position="241"/>
    </location>
</feature>
<dbReference type="PANTHER" id="PTHR38457">
    <property type="entry name" value="REGULATOR ABRB-RELATED"/>
    <property type="match status" value="1"/>
</dbReference>
<dbReference type="AlphaFoldDB" id="A0A2R4MC68"/>
<keyword evidence="1" id="KW-1133">Transmembrane helix</keyword>
<dbReference type="Pfam" id="PF05145">
    <property type="entry name" value="AbrB"/>
    <property type="match status" value="1"/>
</dbReference>
<dbReference type="PIRSF" id="PIRSF038991">
    <property type="entry name" value="Protein_AbrB"/>
    <property type="match status" value="1"/>
</dbReference>
<sequence length="392" mass="40252">MGFGQVLLLKVSLMSATSQLKDINICYVPKDFSLEQGTDLITYTSFKPFILPIKTLAVGALGAGLAVALNLPAAPLLGAMLATAALGWGGVRLSLPDRFRDAGLLVIGLSLGSGFTRDMLGDAGEYAFSLGLLSISIVVSMLASSWLLTRYWRQSATTALLASAPGTLSLALAMAAEGKGDSTTVICLQSMRLLMLAAFLPLLVSFMGADGSGGANADQVLSWTMLGLLTLLGILLGLVFGRLHFPAPFLLGGMVVSAIAHMAEWAHGLPPAMVIFLGFALVGAASGARFSNIALHDLVKNLGAAFASVAVAAAVSALFAFAASAASGLPLAQIWVAYAPGGVEAMAAIGLALGFDPAFVALHHLFRISLLIAILPLFVKIATNAGQKNAGP</sequence>
<feature type="transmembrane region" description="Helical" evidence="1">
    <location>
        <begin position="126"/>
        <end position="149"/>
    </location>
</feature>
<feature type="transmembrane region" description="Helical" evidence="1">
    <location>
        <begin position="272"/>
        <end position="290"/>
    </location>
</feature>
<name>A0A2R4MC68_9HYPH</name>
<accession>A0A2R4MC68</accession>
<reference evidence="2 3" key="1">
    <citation type="submission" date="2017-05" db="EMBL/GenBank/DDBJ databases">
        <title>Genome Analysis of Maritalea myrionectae HL2708#5.</title>
        <authorList>
            <consortium name="Cotde Inc.-PKNU"/>
            <person name="Jang D."/>
            <person name="Oh H.-M."/>
        </authorList>
    </citation>
    <scope>NUCLEOTIDE SEQUENCE [LARGE SCALE GENOMIC DNA]</scope>
    <source>
        <strain evidence="2 3">HL2708#5</strain>
    </source>
</reference>
<evidence type="ECO:0000313" key="2">
    <source>
        <dbReference type="EMBL" id="AVX03631.1"/>
    </source>
</evidence>
<dbReference type="STRING" id="1122213.GCA_000423365_01696"/>
<dbReference type="PANTHER" id="PTHR38457:SF1">
    <property type="entry name" value="REGULATOR ABRB-RELATED"/>
    <property type="match status" value="1"/>
</dbReference>
<feature type="transmembrane region" description="Helical" evidence="1">
    <location>
        <begin position="361"/>
        <end position="379"/>
    </location>
</feature>
<dbReference type="InterPro" id="IPR017516">
    <property type="entry name" value="AbrB_dup"/>
</dbReference>
<evidence type="ECO:0000313" key="3">
    <source>
        <dbReference type="Proteomes" id="UP000258927"/>
    </source>
</evidence>
<keyword evidence="1" id="KW-0472">Membrane</keyword>
<keyword evidence="3" id="KW-1185">Reference proteome</keyword>
<feature type="transmembrane region" description="Helical" evidence="1">
    <location>
        <begin position="188"/>
        <end position="208"/>
    </location>
</feature>
<feature type="transmembrane region" description="Helical" evidence="1">
    <location>
        <begin position="75"/>
        <end position="95"/>
    </location>
</feature>
<protein>
    <recommendedName>
        <fullName evidence="4">Ammonia monooxygenase</fullName>
    </recommendedName>
</protein>
<dbReference type="GO" id="GO:0016020">
    <property type="term" value="C:membrane"/>
    <property type="evidence" value="ECO:0007669"/>
    <property type="project" value="InterPro"/>
</dbReference>
<organism evidence="2 3">
    <name type="scientific">Maritalea myrionectae</name>
    <dbReference type="NCBI Taxonomy" id="454601"/>
    <lineage>
        <taxon>Bacteria</taxon>
        <taxon>Pseudomonadati</taxon>
        <taxon>Pseudomonadota</taxon>
        <taxon>Alphaproteobacteria</taxon>
        <taxon>Hyphomicrobiales</taxon>
        <taxon>Devosiaceae</taxon>
        <taxon>Maritalea</taxon>
    </lineage>
</organism>
<dbReference type="InterPro" id="IPR007820">
    <property type="entry name" value="AbrB_fam"/>
</dbReference>
<dbReference type="Proteomes" id="UP000258927">
    <property type="component" value="Chromosome"/>
</dbReference>
<dbReference type="KEGG" id="mmyr:MXMO3_01100"/>
<evidence type="ECO:0000256" key="1">
    <source>
        <dbReference type="SAM" id="Phobius"/>
    </source>
</evidence>
<feature type="transmembrane region" description="Helical" evidence="1">
    <location>
        <begin position="302"/>
        <end position="323"/>
    </location>
</feature>
<evidence type="ECO:0008006" key="4">
    <source>
        <dbReference type="Google" id="ProtNLM"/>
    </source>
</evidence>
<feature type="transmembrane region" description="Helical" evidence="1">
    <location>
        <begin position="247"/>
        <end position="265"/>
    </location>
</feature>
<proteinExistence type="predicted"/>
<gene>
    <name evidence="2" type="ORF">MXMO3_01100</name>
</gene>
<dbReference type="GO" id="GO:0010468">
    <property type="term" value="P:regulation of gene expression"/>
    <property type="evidence" value="ECO:0007669"/>
    <property type="project" value="InterPro"/>
</dbReference>
<feature type="transmembrane region" description="Helical" evidence="1">
    <location>
        <begin position="335"/>
        <end position="355"/>
    </location>
</feature>
<dbReference type="EMBL" id="CP021330">
    <property type="protein sequence ID" value="AVX03631.1"/>
    <property type="molecule type" value="Genomic_DNA"/>
</dbReference>
<dbReference type="NCBIfam" id="TIGR03082">
    <property type="entry name" value="Gneg_AbrB_dup"/>
    <property type="match status" value="2"/>
</dbReference>
<feature type="transmembrane region" description="Helical" evidence="1">
    <location>
        <begin position="49"/>
        <end position="69"/>
    </location>
</feature>
<keyword evidence="1" id="KW-0812">Transmembrane</keyword>